<reference evidence="11 12" key="1">
    <citation type="journal article" date="2020" name="Nat. Commun.">
        <title>Genome of Tripterygium wilfordii and identification of cytochrome P450 involved in triptolide biosynthesis.</title>
        <authorList>
            <person name="Tu L."/>
            <person name="Su P."/>
            <person name="Zhang Z."/>
            <person name="Gao L."/>
            <person name="Wang J."/>
            <person name="Hu T."/>
            <person name="Zhou J."/>
            <person name="Zhang Y."/>
            <person name="Zhao Y."/>
            <person name="Liu Y."/>
            <person name="Song Y."/>
            <person name="Tong Y."/>
            <person name="Lu Y."/>
            <person name="Yang J."/>
            <person name="Xu C."/>
            <person name="Jia M."/>
            <person name="Peters R.J."/>
            <person name="Huang L."/>
            <person name="Gao W."/>
        </authorList>
    </citation>
    <scope>NUCLEOTIDE SEQUENCE [LARGE SCALE GENOMIC DNA]</scope>
    <source>
        <strain evidence="12">cv. XIE 37</strain>
        <tissue evidence="11">Leaf</tissue>
    </source>
</reference>
<evidence type="ECO:0000256" key="9">
    <source>
        <dbReference type="SAM" id="MobiDB-lite"/>
    </source>
</evidence>
<dbReference type="AlphaFoldDB" id="A0A7J7CNI4"/>
<evidence type="ECO:0000256" key="7">
    <source>
        <dbReference type="ARBA" id="ARBA00023242"/>
    </source>
</evidence>
<dbReference type="FunCoup" id="A0A7J7CNI4">
    <property type="interactions" value="430"/>
</dbReference>
<evidence type="ECO:0000259" key="10">
    <source>
        <dbReference type="PROSITE" id="PS50884"/>
    </source>
</evidence>
<keyword evidence="1" id="KW-0479">Metal-binding</keyword>
<feature type="compositionally biased region" description="Polar residues" evidence="9">
    <location>
        <begin position="373"/>
        <end position="389"/>
    </location>
</feature>
<name>A0A7J7CNI4_TRIWF</name>
<dbReference type="InterPro" id="IPR045174">
    <property type="entry name" value="Dof"/>
</dbReference>
<protein>
    <recommendedName>
        <fullName evidence="10">Dof-type domain-containing protein</fullName>
    </recommendedName>
</protein>
<keyword evidence="2 8" id="KW-0863">Zinc-finger</keyword>
<evidence type="ECO:0000256" key="3">
    <source>
        <dbReference type="ARBA" id="ARBA00022833"/>
    </source>
</evidence>
<feature type="region of interest" description="Disordered" evidence="9">
    <location>
        <begin position="456"/>
        <end position="496"/>
    </location>
</feature>
<keyword evidence="7 8" id="KW-0539">Nucleus</keyword>
<evidence type="ECO:0000256" key="6">
    <source>
        <dbReference type="ARBA" id="ARBA00023163"/>
    </source>
</evidence>
<feature type="compositionally biased region" description="Basic and acidic residues" evidence="9">
    <location>
        <begin position="45"/>
        <end position="69"/>
    </location>
</feature>
<dbReference type="PROSITE" id="PS01361">
    <property type="entry name" value="ZF_DOF_1"/>
    <property type="match status" value="1"/>
</dbReference>
<evidence type="ECO:0000256" key="1">
    <source>
        <dbReference type="ARBA" id="ARBA00022723"/>
    </source>
</evidence>
<keyword evidence="4" id="KW-0805">Transcription regulation</keyword>
<comment type="caution">
    <text evidence="11">The sequence shown here is derived from an EMBL/GenBank/DDBJ whole genome shotgun (WGS) entry which is preliminary data.</text>
</comment>
<dbReference type="GO" id="GO:0005634">
    <property type="term" value="C:nucleus"/>
    <property type="evidence" value="ECO:0007669"/>
    <property type="project" value="UniProtKB-SubCell"/>
</dbReference>
<proteinExistence type="predicted"/>
<comment type="subcellular location">
    <subcellularLocation>
        <location evidence="8">Nucleus</location>
    </subcellularLocation>
</comment>
<dbReference type="PANTHER" id="PTHR31089">
    <property type="entry name" value="CYCLIC DOF FACTOR 2"/>
    <property type="match status" value="1"/>
</dbReference>
<keyword evidence="12" id="KW-1185">Reference proteome</keyword>
<organism evidence="11 12">
    <name type="scientific">Tripterygium wilfordii</name>
    <name type="common">Thunder God vine</name>
    <dbReference type="NCBI Taxonomy" id="458696"/>
    <lineage>
        <taxon>Eukaryota</taxon>
        <taxon>Viridiplantae</taxon>
        <taxon>Streptophyta</taxon>
        <taxon>Embryophyta</taxon>
        <taxon>Tracheophyta</taxon>
        <taxon>Spermatophyta</taxon>
        <taxon>Magnoliopsida</taxon>
        <taxon>eudicotyledons</taxon>
        <taxon>Gunneridae</taxon>
        <taxon>Pentapetalae</taxon>
        <taxon>rosids</taxon>
        <taxon>fabids</taxon>
        <taxon>Celastrales</taxon>
        <taxon>Celastraceae</taxon>
        <taxon>Tripterygium</taxon>
    </lineage>
</organism>
<sequence length="496" mass="54538">MTEPKDPAIKLFGKTIPLPEIPPFAVDEAINRDNQDRSSCSNSSTEKDKNIDGEEGDFSDKDAIEEKPSDTQPEDEASSVASDEPRNPDTTSGTNERPKTSPAENESATSKTSKREEEQSETSTSQEKPTLKKPDTILPCPRCKSMDTKFCYYNNYNVNQPRHFCKNCQRYWTAGGTMRNMPVGAGRRKNKNSVSHFRQIAVSEALQNARTDVTNGAHLSLKSNGTVLAFGSDTPLCESMDSVLKIADKSMQHCVQNGFHKPNELSIPISYGGRENGDSFSNGSSVIDSNSKNEAGHTRSQEQALQNCQAFPLQIPCFPGAPWPYPWNSAQWSPPMPPPAFCPPGFPMPFYPATPYWGCMVPGPWSFPWLHQPSSPKQTVSNSGPNSPTLGKHLRDENTFKASNSSEEETSKDNNSERCLWVPKTLRIDDPGEAAKSSIWMTLGIKNDKADLLGGGGLFKSFQSKGDEKSDTTESSPILHANPAALSRSQNFRETS</sequence>
<dbReference type="PANTHER" id="PTHR31089:SF75">
    <property type="entry name" value="CYCLIC DOF FACTOR 2"/>
    <property type="match status" value="1"/>
</dbReference>
<dbReference type="EMBL" id="JAAARO010000015">
    <property type="protein sequence ID" value="KAF5735548.1"/>
    <property type="molecule type" value="Genomic_DNA"/>
</dbReference>
<feature type="compositionally biased region" description="Polar residues" evidence="9">
    <location>
        <begin position="487"/>
        <end position="496"/>
    </location>
</feature>
<dbReference type="GO" id="GO:0003677">
    <property type="term" value="F:DNA binding"/>
    <property type="evidence" value="ECO:0007669"/>
    <property type="project" value="UniProtKB-UniRule"/>
</dbReference>
<evidence type="ECO:0000256" key="8">
    <source>
        <dbReference type="PROSITE-ProRule" id="PRU00071"/>
    </source>
</evidence>
<dbReference type="Proteomes" id="UP000593562">
    <property type="component" value="Unassembled WGS sequence"/>
</dbReference>
<feature type="region of interest" description="Disordered" evidence="9">
    <location>
        <begin position="373"/>
        <end position="416"/>
    </location>
</feature>
<dbReference type="Pfam" id="PF02701">
    <property type="entry name" value="Zn_ribbon_Dof"/>
    <property type="match status" value="1"/>
</dbReference>
<gene>
    <name evidence="11" type="ORF">HS088_TW15G01055</name>
</gene>
<dbReference type="InParanoid" id="A0A7J7CNI4"/>
<keyword evidence="5 8" id="KW-0238">DNA-binding</keyword>
<evidence type="ECO:0000313" key="12">
    <source>
        <dbReference type="Proteomes" id="UP000593562"/>
    </source>
</evidence>
<feature type="region of interest" description="Disordered" evidence="9">
    <location>
        <begin position="1"/>
        <end position="135"/>
    </location>
</feature>
<dbReference type="GO" id="GO:0008270">
    <property type="term" value="F:zinc ion binding"/>
    <property type="evidence" value="ECO:0007669"/>
    <property type="project" value="UniProtKB-KW"/>
</dbReference>
<keyword evidence="3" id="KW-0862">Zinc</keyword>
<evidence type="ECO:0000256" key="4">
    <source>
        <dbReference type="ARBA" id="ARBA00023015"/>
    </source>
</evidence>
<evidence type="ECO:0000256" key="2">
    <source>
        <dbReference type="ARBA" id="ARBA00022771"/>
    </source>
</evidence>
<accession>A0A7J7CNI4</accession>
<evidence type="ECO:0000256" key="5">
    <source>
        <dbReference type="ARBA" id="ARBA00023125"/>
    </source>
</evidence>
<feature type="domain" description="Dof-type" evidence="10">
    <location>
        <begin position="138"/>
        <end position="192"/>
    </location>
</feature>
<dbReference type="PROSITE" id="PS50884">
    <property type="entry name" value="ZF_DOF_2"/>
    <property type="match status" value="1"/>
</dbReference>
<keyword evidence="6" id="KW-0804">Transcription</keyword>
<evidence type="ECO:0000313" key="11">
    <source>
        <dbReference type="EMBL" id="KAF5735548.1"/>
    </source>
</evidence>
<dbReference type="GO" id="GO:0003700">
    <property type="term" value="F:DNA-binding transcription factor activity"/>
    <property type="evidence" value="ECO:0007669"/>
    <property type="project" value="InterPro"/>
</dbReference>
<dbReference type="InterPro" id="IPR003851">
    <property type="entry name" value="Znf_Dof"/>
</dbReference>